<reference evidence="17" key="1">
    <citation type="submission" date="2025-08" db="UniProtKB">
        <authorList>
            <consortium name="RefSeq"/>
        </authorList>
    </citation>
    <scope>IDENTIFICATION</scope>
    <source>
        <tissue evidence="17">Whole blood</tissue>
    </source>
</reference>
<dbReference type="InterPro" id="IPR047246">
    <property type="entry name" value="ThrRS_anticodon"/>
</dbReference>
<dbReference type="SUPFAM" id="SSF55681">
    <property type="entry name" value="Class II aaRS and biotin synthetases"/>
    <property type="match status" value="1"/>
</dbReference>
<dbReference type="NCBIfam" id="TIGR00418">
    <property type="entry name" value="thrS"/>
    <property type="match status" value="1"/>
</dbReference>
<keyword evidence="6" id="KW-0547">Nucleotide-binding</keyword>
<evidence type="ECO:0000313" key="17">
    <source>
        <dbReference type="RefSeq" id="XP_040498616.1"/>
    </source>
</evidence>
<keyword evidence="9" id="KW-0030">Aminoacyl-tRNA synthetase</keyword>
<dbReference type="SUPFAM" id="SSF55186">
    <property type="entry name" value="ThrRS/AlaRS common domain"/>
    <property type="match status" value="1"/>
</dbReference>
<dbReference type="Gene3D" id="3.40.50.800">
    <property type="entry name" value="Anticodon-binding domain"/>
    <property type="match status" value="1"/>
</dbReference>
<evidence type="ECO:0000256" key="6">
    <source>
        <dbReference type="ARBA" id="ARBA00022741"/>
    </source>
</evidence>
<keyword evidence="16" id="KW-1185">Reference proteome</keyword>
<evidence type="ECO:0000256" key="7">
    <source>
        <dbReference type="ARBA" id="ARBA00022840"/>
    </source>
</evidence>
<dbReference type="EC" id="6.1.1.3" evidence="3"/>
<dbReference type="PANTHER" id="PTHR11451:SF38">
    <property type="entry name" value="THREONINE--TRNA LIGASE 2, CYTOPLASMIC"/>
    <property type="match status" value="1"/>
</dbReference>
<dbReference type="InterPro" id="IPR045864">
    <property type="entry name" value="aa-tRNA-synth_II/BPL/LPL"/>
</dbReference>
<dbReference type="Proteomes" id="UP000261680">
    <property type="component" value="Unplaced"/>
</dbReference>
<dbReference type="InterPro" id="IPR004095">
    <property type="entry name" value="TGS"/>
</dbReference>
<dbReference type="Gene3D" id="3.10.20.30">
    <property type="match status" value="1"/>
</dbReference>
<dbReference type="FunFam" id="3.30.980.10:FF:000003">
    <property type="entry name" value="Threonine--tRNA ligase, cytoplasmic"/>
    <property type="match status" value="1"/>
</dbReference>
<dbReference type="SMART" id="SM00863">
    <property type="entry name" value="tRNA_SAD"/>
    <property type="match status" value="1"/>
</dbReference>
<dbReference type="GeneID" id="103659978"/>
<dbReference type="InterPro" id="IPR036621">
    <property type="entry name" value="Anticodon-bd_dom_sf"/>
</dbReference>
<evidence type="ECO:0000256" key="12">
    <source>
        <dbReference type="ARBA" id="ARBA00058080"/>
    </source>
</evidence>
<dbReference type="FunFam" id="3.30.930.10:FF:000009">
    <property type="entry name" value="Threonine--tRNA ligase 2, cytoplasmic"/>
    <property type="match status" value="1"/>
</dbReference>
<dbReference type="FunFam" id="3.40.50.800:FF:000003">
    <property type="entry name" value="Threonine--tRNA ligase 2, cytoplasmic"/>
    <property type="match status" value="1"/>
</dbReference>
<dbReference type="GO" id="GO:0005524">
    <property type="term" value="F:ATP binding"/>
    <property type="evidence" value="ECO:0007669"/>
    <property type="project" value="UniProtKB-KW"/>
</dbReference>
<name>A0A8M1GSC4_URSMA</name>
<evidence type="ECO:0000259" key="14">
    <source>
        <dbReference type="PROSITE" id="PS50862"/>
    </source>
</evidence>
<evidence type="ECO:0000256" key="4">
    <source>
        <dbReference type="ARBA" id="ARBA00022490"/>
    </source>
</evidence>
<evidence type="ECO:0000256" key="1">
    <source>
        <dbReference type="ARBA" id="ARBA00004496"/>
    </source>
</evidence>
<keyword evidence="5 17" id="KW-0436">Ligase</keyword>
<dbReference type="InterPro" id="IPR006195">
    <property type="entry name" value="aa-tRNA-synth_II"/>
</dbReference>
<evidence type="ECO:0000256" key="5">
    <source>
        <dbReference type="ARBA" id="ARBA00022598"/>
    </source>
</evidence>
<keyword evidence="4" id="KW-0963">Cytoplasm</keyword>
<dbReference type="InterPro" id="IPR002320">
    <property type="entry name" value="Thr-tRNA-ligase_IIa"/>
</dbReference>
<dbReference type="Pfam" id="PF03129">
    <property type="entry name" value="HGTP_anticodon"/>
    <property type="match status" value="1"/>
</dbReference>
<dbReference type="CTD" id="123283"/>
<feature type="domain" description="Aminoacyl-transfer RNA synthetases class-II family profile" evidence="14">
    <location>
        <begin position="431"/>
        <end position="692"/>
    </location>
</feature>
<dbReference type="InterPro" id="IPR018163">
    <property type="entry name" value="Thr/Ala-tRNA-synth_IIc_edit"/>
</dbReference>
<feature type="region of interest" description="Disordered" evidence="13">
    <location>
        <begin position="82"/>
        <end position="128"/>
    </location>
</feature>
<keyword evidence="7" id="KW-0067">ATP-binding</keyword>
<dbReference type="GO" id="GO:0004829">
    <property type="term" value="F:threonine-tRNA ligase activity"/>
    <property type="evidence" value="ECO:0007669"/>
    <property type="project" value="UniProtKB-EC"/>
</dbReference>
<dbReference type="RefSeq" id="XP_040498616.1">
    <property type="nucleotide sequence ID" value="XM_040642682.1"/>
</dbReference>
<dbReference type="AlphaFoldDB" id="A0A8M1GSC4"/>
<dbReference type="CDD" id="cd00860">
    <property type="entry name" value="ThrRS_anticodon"/>
    <property type="match status" value="1"/>
</dbReference>
<accession>A0A8M1GSC4</accession>
<dbReference type="InterPro" id="IPR012947">
    <property type="entry name" value="tRNA_SAD"/>
</dbReference>
<evidence type="ECO:0000256" key="2">
    <source>
        <dbReference type="ARBA" id="ARBA00008226"/>
    </source>
</evidence>
<evidence type="ECO:0000259" key="15">
    <source>
        <dbReference type="PROSITE" id="PS51880"/>
    </source>
</evidence>
<dbReference type="FunFam" id="3.10.20.30:FF:000006">
    <property type="entry name" value="Threonine--tRNA ligase, cytoplasmic"/>
    <property type="match status" value="1"/>
</dbReference>
<evidence type="ECO:0000256" key="3">
    <source>
        <dbReference type="ARBA" id="ARBA00013163"/>
    </source>
</evidence>
<dbReference type="CDD" id="cd00771">
    <property type="entry name" value="ThrRS_core"/>
    <property type="match status" value="1"/>
</dbReference>
<dbReference type="KEGG" id="umr:103659978"/>
<comment type="subcellular location">
    <subcellularLocation>
        <location evidence="1">Cytoplasm</location>
    </subcellularLocation>
</comment>
<dbReference type="HAMAP" id="MF_00184">
    <property type="entry name" value="Thr_tRNA_synth"/>
    <property type="match status" value="1"/>
</dbReference>
<evidence type="ECO:0000256" key="10">
    <source>
        <dbReference type="ARBA" id="ARBA00031900"/>
    </source>
</evidence>
<comment type="function">
    <text evidence="12">Catalyzes the attachment of threonine to tRNA(Thr) in a two-step reaction: threonine is first activated by ATP to form Thr-AMP and then transferred to the acceptor end of tRNA(Thr). Also edits incorrectly charged tRNA(Thr) via its editing domain, at the post-transfer stage.</text>
</comment>
<sequence>MAAEAVASRLQRQEEDIRWLWAEVQRLRDEQLNAPDRGQAEGPCLTREVAQLRAENRDLRHRLYRLRLCLAEELSQQAKLEGTARAAAAPEEAGRAAAGAQPPLSQTQEKNTKKKEESGPESEVTNQPDFVKERLKLFEILKKDHQHLFAITDKKGNTSNVITVRVADGKTVEGEVWKTTPYQVAAEISPELAESTVVAKVNGELWDLDRPLEGDSTLELLTFDNEEAQAVYWHSSAHILGEAMELYYGGHLCYGPPIENGFYYDMFIGDRAVSSTELSALENICKTIVKEKQPFERLEVSKEVLLEMFKYNKFKCRILNEKVNTPTTTVYRCGPLIDLCKGPHVRHTGKIKTIKIFKNSSTYWEGNPEMETLQRIYGISFPDTKMMKTWEKFQEEAKNRDHRKIGKEQELFFFHDLSPGSCFFLPRGAFIYNTLMDFIREEYHRRNFTEVLSPNIYNSRLWETSGHWQHYSENMFAFDIEKDTFALKPMNCPGHCLMFAHRPRSWREMPIRFADFGVLHRNELSGTLSGLTRVRRFQQDDAHIFCTVEQIEEEINGCLQFLQSVYSTFGFSFQLNLSTRPENFLGEVELWDEAEKQLQNSLVEFGKPWKMNPGDGAFYGPKIDIKIKDAIGRYHQCATIQLDFQLPIRFNLTYVSKDGDDKRNPVIIHRAILGSVERMIAILSENYGGKWPFWLSPRQVMVIPVGPTCEKYALQVSSAFFEEGFMADVDLDHSCTLNKKIRNAQLAQYNFILVVGEKEKTNNAVNVRTRDNKIHGEISVTSAIDKLKNLKKSRTLNAEEDF</sequence>
<dbReference type="CDD" id="cd01667">
    <property type="entry name" value="TGS_ThrRS"/>
    <property type="match status" value="1"/>
</dbReference>
<dbReference type="InterPro" id="IPR012676">
    <property type="entry name" value="TGS-like"/>
</dbReference>
<dbReference type="InterPro" id="IPR004154">
    <property type="entry name" value="Anticodon-bd"/>
</dbReference>
<dbReference type="OrthoDB" id="5423599at2759"/>
<protein>
    <recommendedName>
        <fullName evidence="3">threonine--tRNA ligase</fullName>
        <ecNumber evidence="3">6.1.1.3</ecNumber>
    </recommendedName>
    <alternativeName>
        <fullName evidence="10">Threonyl-tRNA synthetase</fullName>
    </alternativeName>
</protein>
<gene>
    <name evidence="17" type="primary">TARS3</name>
</gene>
<dbReference type="Pfam" id="PF00587">
    <property type="entry name" value="tRNA-synt_2b"/>
    <property type="match status" value="1"/>
</dbReference>
<evidence type="ECO:0000256" key="13">
    <source>
        <dbReference type="SAM" id="MobiDB-lite"/>
    </source>
</evidence>
<dbReference type="GO" id="GO:0005739">
    <property type="term" value="C:mitochondrion"/>
    <property type="evidence" value="ECO:0007669"/>
    <property type="project" value="TreeGrafter"/>
</dbReference>
<dbReference type="Pfam" id="PF07973">
    <property type="entry name" value="tRNA_SAD"/>
    <property type="match status" value="1"/>
</dbReference>
<dbReference type="InterPro" id="IPR002314">
    <property type="entry name" value="aa-tRNA-synt_IIb"/>
</dbReference>
<evidence type="ECO:0000256" key="8">
    <source>
        <dbReference type="ARBA" id="ARBA00022917"/>
    </source>
</evidence>
<dbReference type="InterPro" id="IPR033728">
    <property type="entry name" value="ThrRS_core"/>
</dbReference>
<dbReference type="GO" id="GO:0006435">
    <property type="term" value="P:threonyl-tRNA aminoacylation"/>
    <property type="evidence" value="ECO:0007669"/>
    <property type="project" value="InterPro"/>
</dbReference>
<comment type="catalytic activity">
    <reaction evidence="11">
        <text>tRNA(Thr) + L-threonine + ATP = L-threonyl-tRNA(Thr) + AMP + diphosphate + H(+)</text>
        <dbReference type="Rhea" id="RHEA:24624"/>
        <dbReference type="Rhea" id="RHEA-COMP:9670"/>
        <dbReference type="Rhea" id="RHEA-COMP:9704"/>
        <dbReference type="ChEBI" id="CHEBI:15378"/>
        <dbReference type="ChEBI" id="CHEBI:30616"/>
        <dbReference type="ChEBI" id="CHEBI:33019"/>
        <dbReference type="ChEBI" id="CHEBI:57926"/>
        <dbReference type="ChEBI" id="CHEBI:78442"/>
        <dbReference type="ChEBI" id="CHEBI:78534"/>
        <dbReference type="ChEBI" id="CHEBI:456215"/>
        <dbReference type="EC" id="6.1.1.3"/>
    </reaction>
</comment>
<dbReference type="SUPFAM" id="SSF81271">
    <property type="entry name" value="TGS-like"/>
    <property type="match status" value="1"/>
</dbReference>
<dbReference type="PROSITE" id="PS51880">
    <property type="entry name" value="TGS"/>
    <property type="match status" value="1"/>
</dbReference>
<feature type="compositionally biased region" description="Low complexity" evidence="13">
    <location>
        <begin position="84"/>
        <end position="100"/>
    </location>
</feature>
<evidence type="ECO:0000256" key="11">
    <source>
        <dbReference type="ARBA" id="ARBA00049515"/>
    </source>
</evidence>
<dbReference type="PROSITE" id="PS50862">
    <property type="entry name" value="AA_TRNA_LIGASE_II"/>
    <property type="match status" value="1"/>
</dbReference>
<evidence type="ECO:0000256" key="9">
    <source>
        <dbReference type="ARBA" id="ARBA00023146"/>
    </source>
</evidence>
<comment type="similarity">
    <text evidence="2">Belongs to the class-II aminoacyl-tRNA synthetase family.</text>
</comment>
<dbReference type="PRINTS" id="PR01047">
    <property type="entry name" value="TRNASYNTHTHR"/>
</dbReference>
<organism evidence="16 17">
    <name type="scientific">Ursus maritimus</name>
    <name type="common">Polar bear</name>
    <name type="synonym">Thalarctos maritimus</name>
    <dbReference type="NCBI Taxonomy" id="29073"/>
    <lineage>
        <taxon>Eukaryota</taxon>
        <taxon>Metazoa</taxon>
        <taxon>Chordata</taxon>
        <taxon>Craniata</taxon>
        <taxon>Vertebrata</taxon>
        <taxon>Euteleostomi</taxon>
        <taxon>Mammalia</taxon>
        <taxon>Eutheria</taxon>
        <taxon>Laurasiatheria</taxon>
        <taxon>Carnivora</taxon>
        <taxon>Caniformia</taxon>
        <taxon>Ursidae</taxon>
        <taxon>Ursus</taxon>
    </lineage>
</organism>
<keyword evidence="8" id="KW-0648">Protein biosynthesis</keyword>
<dbReference type="Pfam" id="PF02824">
    <property type="entry name" value="TGS"/>
    <property type="match status" value="1"/>
</dbReference>
<proteinExistence type="inferred from homology"/>
<dbReference type="Gene3D" id="3.30.980.10">
    <property type="entry name" value="Threonyl-trna Synthetase, Chain A, domain 2"/>
    <property type="match status" value="1"/>
</dbReference>
<dbReference type="Gene3D" id="3.30.930.10">
    <property type="entry name" value="Bira Bifunctional Protein, Domain 2"/>
    <property type="match status" value="1"/>
</dbReference>
<feature type="domain" description="TGS" evidence="15">
    <location>
        <begin position="157"/>
        <end position="222"/>
    </location>
</feature>
<dbReference type="PANTHER" id="PTHR11451">
    <property type="entry name" value="THREONINE-TRNA LIGASE"/>
    <property type="match status" value="1"/>
</dbReference>
<evidence type="ECO:0000313" key="16">
    <source>
        <dbReference type="Proteomes" id="UP000261680"/>
    </source>
</evidence>
<dbReference type="SUPFAM" id="SSF52954">
    <property type="entry name" value="Class II aaRS ABD-related"/>
    <property type="match status" value="1"/>
</dbReference>
<dbReference type="InterPro" id="IPR012675">
    <property type="entry name" value="Beta-grasp_dom_sf"/>
</dbReference>